<name>A0ABV2EKR6_9CAUL</name>
<dbReference type="RefSeq" id="WP_354297697.1">
    <property type="nucleotide sequence ID" value="NZ_JBEPLU010000001.1"/>
</dbReference>
<keyword evidence="2" id="KW-1185">Reference proteome</keyword>
<sequence>MAAQFDLRRDAAGWAVFDRWTGKTVIVERVLQEGLTWEEASDVVRRLQSRSDDGDRRILQ</sequence>
<organism evidence="1 2">
    <name type="scientific">Phenylobacterium koreense</name>
    <dbReference type="NCBI Taxonomy" id="266125"/>
    <lineage>
        <taxon>Bacteria</taxon>
        <taxon>Pseudomonadati</taxon>
        <taxon>Pseudomonadota</taxon>
        <taxon>Alphaproteobacteria</taxon>
        <taxon>Caulobacterales</taxon>
        <taxon>Caulobacteraceae</taxon>
        <taxon>Phenylobacterium</taxon>
    </lineage>
</organism>
<evidence type="ECO:0000313" key="1">
    <source>
        <dbReference type="EMBL" id="MET3527196.1"/>
    </source>
</evidence>
<gene>
    <name evidence="1" type="ORF">ABID41_002291</name>
</gene>
<dbReference type="Proteomes" id="UP001549110">
    <property type="component" value="Unassembled WGS sequence"/>
</dbReference>
<evidence type="ECO:0000313" key="2">
    <source>
        <dbReference type="Proteomes" id="UP001549110"/>
    </source>
</evidence>
<comment type="caution">
    <text evidence="1">The sequence shown here is derived from an EMBL/GenBank/DDBJ whole genome shotgun (WGS) entry which is preliminary data.</text>
</comment>
<dbReference type="EMBL" id="JBEPLU010000001">
    <property type="protein sequence ID" value="MET3527196.1"/>
    <property type="molecule type" value="Genomic_DNA"/>
</dbReference>
<protein>
    <submittedName>
        <fullName evidence="1">Uncharacterized protein</fullName>
    </submittedName>
</protein>
<proteinExistence type="predicted"/>
<reference evidence="1 2" key="1">
    <citation type="submission" date="2024-06" db="EMBL/GenBank/DDBJ databases">
        <title>Genomic Encyclopedia of Type Strains, Phase IV (KMG-IV): sequencing the most valuable type-strain genomes for metagenomic binning, comparative biology and taxonomic classification.</title>
        <authorList>
            <person name="Goeker M."/>
        </authorList>
    </citation>
    <scope>NUCLEOTIDE SEQUENCE [LARGE SCALE GENOMIC DNA]</scope>
    <source>
        <strain evidence="1 2">DSM 17809</strain>
    </source>
</reference>
<accession>A0ABV2EKR6</accession>